<dbReference type="GO" id="GO:0000160">
    <property type="term" value="P:phosphorelay signal transduction system"/>
    <property type="evidence" value="ECO:0007669"/>
    <property type="project" value="InterPro"/>
</dbReference>
<dbReference type="Pfam" id="PF00072">
    <property type="entry name" value="Response_reg"/>
    <property type="match status" value="1"/>
</dbReference>
<keyword evidence="1" id="KW-0597">Phosphoprotein</keyword>
<evidence type="ECO:0000256" key="1">
    <source>
        <dbReference type="PROSITE-ProRule" id="PRU00169"/>
    </source>
</evidence>
<evidence type="ECO:0000313" key="4">
    <source>
        <dbReference type="Proteomes" id="UP000198951"/>
    </source>
</evidence>
<dbReference type="Proteomes" id="UP000198951">
    <property type="component" value="Unassembled WGS sequence"/>
</dbReference>
<dbReference type="OrthoDB" id="673128at2"/>
<dbReference type="PANTHER" id="PTHR44520">
    <property type="entry name" value="RESPONSE REGULATOR RCP1-RELATED"/>
    <property type="match status" value="1"/>
</dbReference>
<keyword evidence="4" id="KW-1185">Reference proteome</keyword>
<dbReference type="Gene3D" id="3.40.50.2300">
    <property type="match status" value="1"/>
</dbReference>
<dbReference type="STRING" id="150146.SAMN05443667_104124"/>
<dbReference type="RefSeq" id="WP_091087127.1">
    <property type="nucleotide sequence ID" value="NZ_FNRD01000004.1"/>
</dbReference>
<dbReference type="PROSITE" id="PS50110">
    <property type="entry name" value="RESPONSE_REGULATORY"/>
    <property type="match status" value="1"/>
</dbReference>
<feature type="modified residue" description="4-aspartylphosphate" evidence="1">
    <location>
        <position position="63"/>
    </location>
</feature>
<proteinExistence type="predicted"/>
<sequence>MDKKLLIAIVDDDLIFQFIAERLIESINSEHQTIIFSDGKEAIDFIDSNRNEIDTLPDIIFLDINMPVMNGWQFLNKYIEIKSKIEKEITIYIVSSSKNPDDFIKAENINEVTDYIVKPINREKYTSILDSFCK</sequence>
<gene>
    <name evidence="3" type="ORF">SAMN05443667_104124</name>
</gene>
<dbReference type="InterPro" id="IPR011006">
    <property type="entry name" value="CheY-like_superfamily"/>
</dbReference>
<feature type="domain" description="Response regulatory" evidence="2">
    <location>
        <begin position="6"/>
        <end position="133"/>
    </location>
</feature>
<name>A0A1H4B0T5_9FLAO</name>
<dbReference type="InterPro" id="IPR001789">
    <property type="entry name" value="Sig_transdc_resp-reg_receiver"/>
</dbReference>
<accession>A0A1H4B0T5</accession>
<organism evidence="3 4">
    <name type="scientific">Flavobacterium gillisiae</name>
    <dbReference type="NCBI Taxonomy" id="150146"/>
    <lineage>
        <taxon>Bacteria</taxon>
        <taxon>Pseudomonadati</taxon>
        <taxon>Bacteroidota</taxon>
        <taxon>Flavobacteriia</taxon>
        <taxon>Flavobacteriales</taxon>
        <taxon>Flavobacteriaceae</taxon>
        <taxon>Flavobacterium</taxon>
    </lineage>
</organism>
<dbReference type="InterPro" id="IPR052893">
    <property type="entry name" value="TCS_response_regulator"/>
</dbReference>
<dbReference type="EMBL" id="FNRD01000004">
    <property type="protein sequence ID" value="SEA41502.1"/>
    <property type="molecule type" value="Genomic_DNA"/>
</dbReference>
<protein>
    <submittedName>
        <fullName evidence="3">Response regulator receiver domain-containing protein</fullName>
    </submittedName>
</protein>
<evidence type="ECO:0000313" key="3">
    <source>
        <dbReference type="EMBL" id="SEA41502.1"/>
    </source>
</evidence>
<evidence type="ECO:0000259" key="2">
    <source>
        <dbReference type="PROSITE" id="PS50110"/>
    </source>
</evidence>
<reference evidence="4" key="1">
    <citation type="submission" date="2016-10" db="EMBL/GenBank/DDBJ databases">
        <authorList>
            <person name="Varghese N."/>
            <person name="Submissions S."/>
        </authorList>
    </citation>
    <scope>NUCLEOTIDE SEQUENCE [LARGE SCALE GENOMIC DNA]</scope>
    <source>
        <strain evidence="4">DSM 22376</strain>
    </source>
</reference>
<dbReference type="PANTHER" id="PTHR44520:SF2">
    <property type="entry name" value="RESPONSE REGULATOR RCP1"/>
    <property type="match status" value="1"/>
</dbReference>
<dbReference type="SMART" id="SM00448">
    <property type="entry name" value="REC"/>
    <property type="match status" value="1"/>
</dbReference>
<dbReference type="SUPFAM" id="SSF52172">
    <property type="entry name" value="CheY-like"/>
    <property type="match status" value="1"/>
</dbReference>
<dbReference type="AlphaFoldDB" id="A0A1H4B0T5"/>